<gene>
    <name evidence="1" type="ORF">M5D96_000422</name>
</gene>
<dbReference type="AlphaFoldDB" id="A0A9Q0BU46"/>
<comment type="caution">
    <text evidence="1">The sequence shown here is derived from an EMBL/GenBank/DDBJ whole genome shotgun (WGS) entry which is preliminary data.</text>
</comment>
<proteinExistence type="predicted"/>
<dbReference type="Proteomes" id="UP001059596">
    <property type="component" value="Chromosome 3R"/>
</dbReference>
<accession>A0A9Q0BU46</accession>
<name>A0A9Q0BU46_9MUSC</name>
<sequence length="452" mass="50272">MFIAYCTLSRVAEAAATVATPKRVGQSRCVAAQCLQHHCTALHSGVLQCETLTLQLIDGMRTDGDVYGLLNVPHVNALLISHGSEIGAIRLEDVTDTHILQIVGQEHGPMQLEVGYDGLHPARLQLLSHQPESGTQLKGGGGCHDVRVVVGQQDHQVVLRRVQFQLQHAHLQVLEVLVVQHGVVHLEGGVHYLLVAQVEHVADHICVVVGLALGRFAHVMWLKVVGDRGKSSGHWRRNVQRMVRHMCVRIEERQKEIRIQVLVGWQRVSLVACHLRLPSQRDVCCLWSYNGNYLPCGRCLTLRHLTSHHRHGRRPGTGQVNGLRRDGIRVLERRLQLAGGQSRDAGLLDAKQRLGVLLGHKRGHQLGGLIFASGLGLLLARRCCWSFGGGLRLRWRLCCGGWRLCRCGRRCLRGRSGRLFRCAFCILQRRGLRFHFTGCGIAGHCGVDHFGI</sequence>
<evidence type="ECO:0000313" key="2">
    <source>
        <dbReference type="Proteomes" id="UP001059596"/>
    </source>
</evidence>
<dbReference type="EMBL" id="JAMKOV010000001">
    <property type="protein sequence ID" value="KAI8044271.1"/>
    <property type="molecule type" value="Genomic_DNA"/>
</dbReference>
<organism evidence="1 2">
    <name type="scientific">Drosophila gunungcola</name>
    <name type="common">fruit fly</name>
    <dbReference type="NCBI Taxonomy" id="103775"/>
    <lineage>
        <taxon>Eukaryota</taxon>
        <taxon>Metazoa</taxon>
        <taxon>Ecdysozoa</taxon>
        <taxon>Arthropoda</taxon>
        <taxon>Hexapoda</taxon>
        <taxon>Insecta</taxon>
        <taxon>Pterygota</taxon>
        <taxon>Neoptera</taxon>
        <taxon>Endopterygota</taxon>
        <taxon>Diptera</taxon>
        <taxon>Brachycera</taxon>
        <taxon>Muscomorpha</taxon>
        <taxon>Ephydroidea</taxon>
        <taxon>Drosophilidae</taxon>
        <taxon>Drosophila</taxon>
        <taxon>Sophophora</taxon>
    </lineage>
</organism>
<protein>
    <submittedName>
        <fullName evidence="1">Uncharacterized protein</fullName>
    </submittedName>
</protein>
<evidence type="ECO:0000313" key="1">
    <source>
        <dbReference type="EMBL" id="KAI8044271.1"/>
    </source>
</evidence>
<reference evidence="1" key="1">
    <citation type="journal article" date="2023" name="Genome Biol. Evol.">
        <title>Long-read-based Genome Assembly of Drosophila gunungcola Reveals Fewer Chemosensory Genes in Flower-breeding Species.</title>
        <authorList>
            <person name="Negi A."/>
            <person name="Liao B.Y."/>
            <person name="Yeh S.D."/>
        </authorList>
    </citation>
    <scope>NUCLEOTIDE SEQUENCE</scope>
    <source>
        <strain evidence="1">Sukarami</strain>
    </source>
</reference>
<keyword evidence="2" id="KW-1185">Reference proteome</keyword>